<evidence type="ECO:0000313" key="3">
    <source>
        <dbReference type="Proteomes" id="UP000323708"/>
    </source>
</evidence>
<dbReference type="RefSeq" id="WP_149611442.1">
    <property type="nucleotide sequence ID" value="NZ_VTUX01000004.1"/>
</dbReference>
<evidence type="ECO:0000256" key="1">
    <source>
        <dbReference type="SAM" id="Phobius"/>
    </source>
</evidence>
<keyword evidence="1" id="KW-0472">Membrane</keyword>
<feature type="transmembrane region" description="Helical" evidence="1">
    <location>
        <begin position="144"/>
        <end position="163"/>
    </location>
</feature>
<feature type="transmembrane region" description="Helical" evidence="1">
    <location>
        <begin position="21"/>
        <end position="44"/>
    </location>
</feature>
<dbReference type="EMBL" id="VTUX01000004">
    <property type="protein sequence ID" value="KAA1192006.1"/>
    <property type="molecule type" value="Genomic_DNA"/>
</dbReference>
<feature type="transmembrane region" description="Helical" evidence="1">
    <location>
        <begin position="175"/>
        <end position="192"/>
    </location>
</feature>
<organism evidence="2 3">
    <name type="scientific">Pseudohalioglobus sediminis</name>
    <dbReference type="NCBI Taxonomy" id="2606449"/>
    <lineage>
        <taxon>Bacteria</taxon>
        <taxon>Pseudomonadati</taxon>
        <taxon>Pseudomonadota</taxon>
        <taxon>Gammaproteobacteria</taxon>
        <taxon>Cellvibrionales</taxon>
        <taxon>Halieaceae</taxon>
        <taxon>Pseudohalioglobus</taxon>
    </lineage>
</organism>
<gene>
    <name evidence="2" type="ORF">F0M18_10830</name>
</gene>
<protein>
    <recommendedName>
        <fullName evidence="4">VIT family protein</fullName>
    </recommendedName>
</protein>
<dbReference type="Proteomes" id="UP000323708">
    <property type="component" value="Unassembled WGS sequence"/>
</dbReference>
<proteinExistence type="predicted"/>
<keyword evidence="1" id="KW-0812">Transmembrane</keyword>
<accession>A0A5B0WYD9</accession>
<keyword evidence="3" id="KW-1185">Reference proteome</keyword>
<dbReference type="AlphaFoldDB" id="A0A5B0WYD9"/>
<evidence type="ECO:0008006" key="4">
    <source>
        <dbReference type="Google" id="ProtNLM"/>
    </source>
</evidence>
<feature type="transmembrane region" description="Helical" evidence="1">
    <location>
        <begin position="50"/>
        <end position="74"/>
    </location>
</feature>
<name>A0A5B0WYD9_9GAMM</name>
<feature type="transmembrane region" description="Helical" evidence="1">
    <location>
        <begin position="106"/>
        <end position="132"/>
    </location>
</feature>
<sequence length="193" mass="20254">MSLSRRTSQLLRISDSGAIMRRYLIVNGFDGALTMLGLIMGFLLSEPAELAVISNACLAAAIALGMSGISSAYVSEEAERKRELDKLEGAMITPLDQSAHGRAARWVPILVAAVNGGSPLLISLVIITPLWLAQAGVVLPLPPLLLAVAIAAVLIFVLGVLLGRIAEVSWVRSGLRTLLVAGITVALIYMVSG</sequence>
<keyword evidence="1" id="KW-1133">Transmembrane helix</keyword>
<reference evidence="2 3" key="1">
    <citation type="submission" date="2019-09" db="EMBL/GenBank/DDBJ databases">
        <authorList>
            <person name="Chen X.-Y."/>
        </authorList>
    </citation>
    <scope>NUCLEOTIDE SEQUENCE [LARGE SCALE GENOMIC DNA]</scope>
    <source>
        <strain evidence="2 3">NY5</strain>
    </source>
</reference>
<evidence type="ECO:0000313" key="2">
    <source>
        <dbReference type="EMBL" id="KAA1192006.1"/>
    </source>
</evidence>
<comment type="caution">
    <text evidence="2">The sequence shown here is derived from an EMBL/GenBank/DDBJ whole genome shotgun (WGS) entry which is preliminary data.</text>
</comment>